<organism evidence="1 2">
    <name type="scientific">Gluconobacter cerinus</name>
    <dbReference type="NCBI Taxonomy" id="38307"/>
    <lineage>
        <taxon>Bacteria</taxon>
        <taxon>Pseudomonadati</taxon>
        <taxon>Pseudomonadota</taxon>
        <taxon>Alphaproteobacteria</taxon>
        <taxon>Acetobacterales</taxon>
        <taxon>Acetobacteraceae</taxon>
        <taxon>Gluconobacter</taxon>
    </lineage>
</organism>
<dbReference type="Proteomes" id="UP000077786">
    <property type="component" value="Unassembled WGS sequence"/>
</dbReference>
<reference evidence="1 2" key="1">
    <citation type="submission" date="2016-03" db="EMBL/GenBank/DDBJ databases">
        <title>Draft genome sequence of Gluconobacter cerinus strain CECT 9110.</title>
        <authorList>
            <person name="Sainz F."/>
            <person name="Mas A."/>
            <person name="Torija M.J."/>
        </authorList>
    </citation>
    <scope>NUCLEOTIDE SEQUENCE [LARGE SCALE GENOMIC DNA]</scope>
    <source>
        <strain evidence="1 2">CECT 9110</strain>
    </source>
</reference>
<accession>A0A1B6VG02</accession>
<protein>
    <submittedName>
        <fullName evidence="1">Uncharacterized protein</fullName>
    </submittedName>
</protein>
<comment type="caution">
    <text evidence="1">The sequence shown here is derived from an EMBL/GenBank/DDBJ whole genome shotgun (WGS) entry which is preliminary data.</text>
</comment>
<dbReference type="EMBL" id="LUTU01000020">
    <property type="protein sequence ID" value="OAJ66151.1"/>
    <property type="molecule type" value="Genomic_DNA"/>
</dbReference>
<sequence length="33" mass="3479">MVFVTASCKGGFNDTMSVLIGLNFKTGPSVFLP</sequence>
<evidence type="ECO:0000313" key="2">
    <source>
        <dbReference type="Proteomes" id="UP000077786"/>
    </source>
</evidence>
<proteinExistence type="predicted"/>
<gene>
    <name evidence="1" type="ORF">A0123_03181</name>
</gene>
<evidence type="ECO:0000313" key="1">
    <source>
        <dbReference type="EMBL" id="OAJ66151.1"/>
    </source>
</evidence>
<dbReference type="AlphaFoldDB" id="A0A1B6VG02"/>
<name>A0A1B6VG02_9PROT</name>